<dbReference type="InterPro" id="IPR000182">
    <property type="entry name" value="GNAT_dom"/>
</dbReference>
<dbReference type="Gene3D" id="3.40.630.30">
    <property type="match status" value="1"/>
</dbReference>
<dbReference type="Proteomes" id="UP000076490">
    <property type="component" value="Unassembled WGS sequence"/>
</dbReference>
<dbReference type="RefSeq" id="WP_063181646.1">
    <property type="nucleotide sequence ID" value="NZ_LQNT01000010.1"/>
</dbReference>
<accession>A0A161RDV6</accession>
<dbReference type="SUPFAM" id="SSF55729">
    <property type="entry name" value="Acyl-CoA N-acyltransferases (Nat)"/>
    <property type="match status" value="1"/>
</dbReference>
<dbReference type="GO" id="GO:0008999">
    <property type="term" value="F:protein-N-terminal-alanine acetyltransferase activity"/>
    <property type="evidence" value="ECO:0007669"/>
    <property type="project" value="TreeGrafter"/>
</dbReference>
<dbReference type="InterPro" id="IPR051531">
    <property type="entry name" value="N-acetyltransferase"/>
</dbReference>
<dbReference type="PANTHER" id="PTHR43792">
    <property type="entry name" value="GNAT FAMILY, PUTATIVE (AFU_ORTHOLOGUE AFUA_3G00765)-RELATED-RELATED"/>
    <property type="match status" value="1"/>
</dbReference>
<evidence type="ECO:0000313" key="5">
    <source>
        <dbReference type="EMBL" id="KZE37852.1"/>
    </source>
</evidence>
<protein>
    <submittedName>
        <fullName evidence="5">Alanine acetyltransferase</fullName>
    </submittedName>
</protein>
<sequence>MITLKGERVILRVLTDDDALAMTNLVSRNKHYWTVYEPRHDSSYYTVSVQREKIRESLQQLREKREYSFGIFRAEDGRLIGHISLYGLKRLPFLSAFVGYSVDQGEAGRGIATEALKLVLQFGFERAGLHRIEAYVSPRNQGSVRVLEKAGMEREGLLRQLLFINGVWEDHYIYSIIEDGH</sequence>
<dbReference type="EMBL" id="LQNT01000010">
    <property type="protein sequence ID" value="KZE37852.1"/>
    <property type="molecule type" value="Genomic_DNA"/>
</dbReference>
<evidence type="ECO:0000256" key="2">
    <source>
        <dbReference type="ARBA" id="ARBA00023315"/>
    </source>
</evidence>
<name>A0A161RDV6_9BACL</name>
<dbReference type="OrthoDB" id="9795206at2"/>
<dbReference type="AlphaFoldDB" id="A0A161RDV6"/>
<evidence type="ECO:0000259" key="4">
    <source>
        <dbReference type="PROSITE" id="PS51186"/>
    </source>
</evidence>
<gene>
    <name evidence="5" type="ORF">AV656_10035</name>
</gene>
<feature type="domain" description="N-acetyltransferase" evidence="4">
    <location>
        <begin position="9"/>
        <end position="174"/>
    </location>
</feature>
<keyword evidence="1 5" id="KW-0808">Transferase</keyword>
<dbReference type="PANTHER" id="PTHR43792:SF8">
    <property type="entry name" value="[RIBOSOMAL PROTEIN US5]-ALANINE N-ACETYLTRANSFERASE"/>
    <property type="match status" value="1"/>
</dbReference>
<dbReference type="PROSITE" id="PS51186">
    <property type="entry name" value="GNAT"/>
    <property type="match status" value="1"/>
</dbReference>
<comment type="caution">
    <text evidence="5">The sequence shown here is derived from an EMBL/GenBank/DDBJ whole genome shotgun (WGS) entry which is preliminary data.</text>
</comment>
<dbReference type="GO" id="GO:0005737">
    <property type="term" value="C:cytoplasm"/>
    <property type="evidence" value="ECO:0007669"/>
    <property type="project" value="TreeGrafter"/>
</dbReference>
<comment type="similarity">
    <text evidence="3">Belongs to the acetyltransferase family. RimJ subfamily.</text>
</comment>
<evidence type="ECO:0000313" key="6">
    <source>
        <dbReference type="Proteomes" id="UP000076490"/>
    </source>
</evidence>
<evidence type="ECO:0000256" key="3">
    <source>
        <dbReference type="ARBA" id="ARBA00038502"/>
    </source>
</evidence>
<evidence type="ECO:0000256" key="1">
    <source>
        <dbReference type="ARBA" id="ARBA00022679"/>
    </source>
</evidence>
<keyword evidence="2" id="KW-0012">Acyltransferase</keyword>
<organism evidence="5 6">
    <name type="scientific">Bhargavaea cecembensis</name>
    <dbReference type="NCBI Taxonomy" id="394098"/>
    <lineage>
        <taxon>Bacteria</taxon>
        <taxon>Bacillati</taxon>
        <taxon>Bacillota</taxon>
        <taxon>Bacilli</taxon>
        <taxon>Bacillales</taxon>
        <taxon>Caryophanaceae</taxon>
        <taxon>Bhargavaea</taxon>
    </lineage>
</organism>
<reference evidence="5 6" key="1">
    <citation type="submission" date="2016-01" db="EMBL/GenBank/DDBJ databases">
        <title>Whole genome sequencing of Bhargavaea cecembensis T14.</title>
        <authorList>
            <person name="Hong K.W."/>
        </authorList>
    </citation>
    <scope>NUCLEOTIDE SEQUENCE [LARGE SCALE GENOMIC DNA]</scope>
    <source>
        <strain evidence="5 6">T14</strain>
    </source>
</reference>
<proteinExistence type="inferred from homology"/>
<dbReference type="InterPro" id="IPR016181">
    <property type="entry name" value="Acyl_CoA_acyltransferase"/>
</dbReference>
<dbReference type="Pfam" id="PF13302">
    <property type="entry name" value="Acetyltransf_3"/>
    <property type="match status" value="1"/>
</dbReference>